<comment type="caution">
    <text evidence="1">The sequence shown here is derived from an EMBL/GenBank/DDBJ whole genome shotgun (WGS) entry which is preliminary data.</text>
</comment>
<sequence length="73" mass="8262">MVASKLHVFSTVEAAMMANSTHDLHETEWEAYDEQLSPLGHSSSSVFSGIHWMTSTLQRPCQDVELKKQVTWV</sequence>
<dbReference type="EMBL" id="JACGWJ010000002">
    <property type="protein sequence ID" value="KAL0437127.1"/>
    <property type="molecule type" value="Genomic_DNA"/>
</dbReference>
<protein>
    <submittedName>
        <fullName evidence="1">Uncharacterized protein</fullName>
    </submittedName>
</protein>
<proteinExistence type="predicted"/>
<dbReference type="AlphaFoldDB" id="A0AAW2W5I2"/>
<evidence type="ECO:0000313" key="1">
    <source>
        <dbReference type="EMBL" id="KAL0437127.1"/>
    </source>
</evidence>
<reference evidence="1" key="2">
    <citation type="journal article" date="2024" name="Plant">
        <title>Genomic evolution and insights into agronomic trait innovations of Sesamum species.</title>
        <authorList>
            <person name="Miao H."/>
            <person name="Wang L."/>
            <person name="Qu L."/>
            <person name="Liu H."/>
            <person name="Sun Y."/>
            <person name="Le M."/>
            <person name="Wang Q."/>
            <person name="Wei S."/>
            <person name="Zheng Y."/>
            <person name="Lin W."/>
            <person name="Duan Y."/>
            <person name="Cao H."/>
            <person name="Xiong S."/>
            <person name="Wang X."/>
            <person name="Wei L."/>
            <person name="Li C."/>
            <person name="Ma Q."/>
            <person name="Ju M."/>
            <person name="Zhao R."/>
            <person name="Li G."/>
            <person name="Mu C."/>
            <person name="Tian Q."/>
            <person name="Mei H."/>
            <person name="Zhang T."/>
            <person name="Gao T."/>
            <person name="Zhang H."/>
        </authorList>
    </citation>
    <scope>NUCLEOTIDE SEQUENCE</scope>
    <source>
        <strain evidence="1">G02</strain>
    </source>
</reference>
<reference evidence="1" key="1">
    <citation type="submission" date="2020-06" db="EMBL/GenBank/DDBJ databases">
        <authorList>
            <person name="Li T."/>
            <person name="Hu X."/>
            <person name="Zhang T."/>
            <person name="Song X."/>
            <person name="Zhang H."/>
            <person name="Dai N."/>
            <person name="Sheng W."/>
            <person name="Hou X."/>
            <person name="Wei L."/>
        </authorList>
    </citation>
    <scope>NUCLEOTIDE SEQUENCE</scope>
    <source>
        <strain evidence="1">G02</strain>
        <tissue evidence="1">Leaf</tissue>
    </source>
</reference>
<name>A0AAW2W5I2_SESRA</name>
<organism evidence="1">
    <name type="scientific">Sesamum radiatum</name>
    <name type="common">Black benniseed</name>
    <dbReference type="NCBI Taxonomy" id="300843"/>
    <lineage>
        <taxon>Eukaryota</taxon>
        <taxon>Viridiplantae</taxon>
        <taxon>Streptophyta</taxon>
        <taxon>Embryophyta</taxon>
        <taxon>Tracheophyta</taxon>
        <taxon>Spermatophyta</taxon>
        <taxon>Magnoliopsida</taxon>
        <taxon>eudicotyledons</taxon>
        <taxon>Gunneridae</taxon>
        <taxon>Pentapetalae</taxon>
        <taxon>asterids</taxon>
        <taxon>lamiids</taxon>
        <taxon>Lamiales</taxon>
        <taxon>Pedaliaceae</taxon>
        <taxon>Sesamum</taxon>
    </lineage>
</organism>
<gene>
    <name evidence="1" type="ORF">Sradi_0420600</name>
</gene>
<accession>A0AAW2W5I2</accession>